<protein>
    <submittedName>
        <fullName evidence="4">Transcriptional regulator</fullName>
    </submittedName>
</protein>
<name>A0A511ZEV2_9BACI</name>
<keyword evidence="5" id="KW-1185">Reference proteome</keyword>
<gene>
    <name evidence="4" type="ORF">OSO01_07170</name>
</gene>
<reference evidence="4 5" key="1">
    <citation type="submission" date="2019-07" db="EMBL/GenBank/DDBJ databases">
        <title>Whole genome shotgun sequence of Oceanobacillus sojae NBRC 105379.</title>
        <authorList>
            <person name="Hosoyama A."/>
            <person name="Uohara A."/>
            <person name="Ohji S."/>
            <person name="Ichikawa N."/>
        </authorList>
    </citation>
    <scope>NUCLEOTIDE SEQUENCE [LARGE SCALE GENOMIC DNA]</scope>
    <source>
        <strain evidence="4 5">NBRC 105379</strain>
    </source>
</reference>
<feature type="domain" description="DUF2087" evidence="3">
    <location>
        <begin position="186"/>
        <end position="253"/>
    </location>
</feature>
<proteinExistence type="predicted"/>
<dbReference type="GO" id="GO:0003677">
    <property type="term" value="F:DNA binding"/>
    <property type="evidence" value="ECO:0007669"/>
    <property type="project" value="InterPro"/>
</dbReference>
<dbReference type="Proteomes" id="UP000321558">
    <property type="component" value="Unassembled WGS sequence"/>
</dbReference>
<dbReference type="STRING" id="582851.GCA_900162665_02931"/>
<comment type="caution">
    <text evidence="4">The sequence shown here is derived from an EMBL/GenBank/DDBJ whole genome shotgun (WGS) entry which is preliminary data.</text>
</comment>
<dbReference type="GO" id="GO:0006355">
    <property type="term" value="P:regulation of DNA-templated transcription"/>
    <property type="evidence" value="ECO:0007669"/>
    <property type="project" value="InterPro"/>
</dbReference>
<accession>A0A511ZEV2</accession>
<dbReference type="InterPro" id="IPR036388">
    <property type="entry name" value="WH-like_DNA-bd_sf"/>
</dbReference>
<dbReference type="AlphaFoldDB" id="A0A511ZEV2"/>
<dbReference type="Gene3D" id="1.10.10.10">
    <property type="entry name" value="Winged helix-like DNA-binding domain superfamily/Winged helix DNA-binding domain"/>
    <property type="match status" value="1"/>
</dbReference>
<keyword evidence="1" id="KW-0805">Transcription regulation</keyword>
<evidence type="ECO:0000313" key="5">
    <source>
        <dbReference type="Proteomes" id="UP000321558"/>
    </source>
</evidence>
<dbReference type="RefSeq" id="WP_147208780.1">
    <property type="nucleotide sequence ID" value="NZ_BJYM01000002.1"/>
</dbReference>
<dbReference type="SUPFAM" id="SSF46894">
    <property type="entry name" value="C-terminal effector domain of the bipartite response regulators"/>
    <property type="match status" value="1"/>
</dbReference>
<keyword evidence="2" id="KW-0804">Transcription</keyword>
<dbReference type="Pfam" id="PF09860">
    <property type="entry name" value="DUF2087"/>
    <property type="match status" value="1"/>
</dbReference>
<dbReference type="EMBL" id="BJYM01000002">
    <property type="protein sequence ID" value="GEN85978.1"/>
    <property type="molecule type" value="Genomic_DNA"/>
</dbReference>
<organism evidence="4 5">
    <name type="scientific">Oceanobacillus sojae</name>
    <dbReference type="NCBI Taxonomy" id="582851"/>
    <lineage>
        <taxon>Bacteria</taxon>
        <taxon>Bacillati</taxon>
        <taxon>Bacillota</taxon>
        <taxon>Bacilli</taxon>
        <taxon>Bacillales</taxon>
        <taxon>Bacillaceae</taxon>
        <taxon>Oceanobacillus</taxon>
    </lineage>
</organism>
<evidence type="ECO:0000259" key="3">
    <source>
        <dbReference type="Pfam" id="PF09860"/>
    </source>
</evidence>
<sequence length="255" mass="30107">MSHENHFWDTTVDDLSKGYSYADNIGSYVCVLCNEHFEDGIIYPIDGVLYEAKKAVIQHIEQEHGSVFDYLIQLEKKYTGLTDHQKELLTFFYQGLTDKEIVKELGSGSPSTIRSHRFNLKEKEKRAKVFLALMNLLNRESHQENDHKFIHFHKGAKMVDDRYAITEDEKKKVLSTYFKDGLNGQLDKFPSKEKRKLIVLQNIINHFELNRIYTEKEINTVLKPVYSDFVTIRRYLIEYGFMERSKDGMEYWVKN</sequence>
<dbReference type="OrthoDB" id="9789954at2"/>
<dbReference type="InterPro" id="IPR016032">
    <property type="entry name" value="Sig_transdc_resp-reg_C-effctor"/>
</dbReference>
<dbReference type="InterPro" id="IPR018656">
    <property type="entry name" value="DUF2087"/>
</dbReference>
<evidence type="ECO:0000256" key="1">
    <source>
        <dbReference type="ARBA" id="ARBA00023015"/>
    </source>
</evidence>
<evidence type="ECO:0000256" key="2">
    <source>
        <dbReference type="ARBA" id="ARBA00023163"/>
    </source>
</evidence>
<evidence type="ECO:0000313" key="4">
    <source>
        <dbReference type="EMBL" id="GEN85978.1"/>
    </source>
</evidence>